<dbReference type="STRING" id="1189619.pgond44_01345"/>
<name>N1X044_9FLAO</name>
<comment type="caution">
    <text evidence="2">The sequence shown here is derived from an EMBL/GenBank/DDBJ whole genome shotgun (WGS) entry which is preliminary data.</text>
</comment>
<dbReference type="Pfam" id="PF00578">
    <property type="entry name" value="AhpC-TSA"/>
    <property type="match status" value="1"/>
</dbReference>
<protein>
    <submittedName>
        <fullName evidence="2">Redoxin domain-containing protein</fullName>
    </submittedName>
</protein>
<dbReference type="eggNOG" id="COG1225">
    <property type="taxonomic scope" value="Bacteria"/>
</dbReference>
<sequence length="286" mass="33041">MRNILIGILIIVISTSSCKEKSESINEKLVNESYKTDVDFKTIESDFMKWWTYHYNTINLSKNFIAINESSEVISKEEFLKTLTSGKHIALKIKTKENSVVKYQLFKLDEKADKTISSTIKKVSLTDYKHFQMETKDFPEFEFTDIEGNTFNNESLKGKTTLIKTWFINCKPCIAEFPELNKLVEKYKHRDDIQFISLALDSKSELETFLTKKDFRYKVVPDQKELITEKLELQAYPTHLVINQNGTILKVTNKASVMMAFIQVQDILSNKKDSKIPPPPPPAKSS</sequence>
<evidence type="ECO:0000313" key="3">
    <source>
        <dbReference type="Proteomes" id="UP000012317"/>
    </source>
</evidence>
<dbReference type="InterPro" id="IPR050553">
    <property type="entry name" value="Thioredoxin_ResA/DsbE_sf"/>
</dbReference>
<gene>
    <name evidence="2" type="ORF">pgond44_01345</name>
</gene>
<evidence type="ECO:0000313" key="2">
    <source>
        <dbReference type="EMBL" id="EMY82724.1"/>
    </source>
</evidence>
<evidence type="ECO:0000259" key="1">
    <source>
        <dbReference type="PROSITE" id="PS51352"/>
    </source>
</evidence>
<reference evidence="2 3" key="1">
    <citation type="journal article" date="2014" name="Genome Biol. Evol.">
        <title>Extensive gene acquisition in the extremely psychrophilic bacterial species Psychroflexus torquis and the link to sea-ice ecosystem specialism.</title>
        <authorList>
            <person name="Feng S."/>
            <person name="Powell S.M."/>
            <person name="Wilson R."/>
            <person name="Bowman J.P."/>
        </authorList>
    </citation>
    <scope>NUCLEOTIDE SEQUENCE [LARGE SCALE GENOMIC DNA]</scope>
    <source>
        <strain evidence="2 3">ACAM 44</strain>
    </source>
</reference>
<dbReference type="AlphaFoldDB" id="N1X044"/>
<dbReference type="InterPro" id="IPR013766">
    <property type="entry name" value="Thioredoxin_domain"/>
</dbReference>
<dbReference type="InterPro" id="IPR000866">
    <property type="entry name" value="AhpC/TSA"/>
</dbReference>
<organism evidence="2 3">
    <name type="scientific">Psychroflexus gondwanensis ACAM 44</name>
    <dbReference type="NCBI Taxonomy" id="1189619"/>
    <lineage>
        <taxon>Bacteria</taxon>
        <taxon>Pseudomonadati</taxon>
        <taxon>Bacteroidota</taxon>
        <taxon>Flavobacteriia</taxon>
        <taxon>Flavobacteriales</taxon>
        <taxon>Flavobacteriaceae</taxon>
        <taxon>Psychroflexus</taxon>
    </lineage>
</organism>
<dbReference type="GO" id="GO:0016209">
    <property type="term" value="F:antioxidant activity"/>
    <property type="evidence" value="ECO:0007669"/>
    <property type="project" value="InterPro"/>
</dbReference>
<dbReference type="GO" id="GO:0016491">
    <property type="term" value="F:oxidoreductase activity"/>
    <property type="evidence" value="ECO:0007669"/>
    <property type="project" value="InterPro"/>
</dbReference>
<feature type="domain" description="Thioredoxin" evidence="1">
    <location>
        <begin position="132"/>
        <end position="277"/>
    </location>
</feature>
<keyword evidence="3" id="KW-1185">Reference proteome</keyword>
<dbReference type="Proteomes" id="UP000012317">
    <property type="component" value="Unassembled WGS sequence"/>
</dbReference>
<dbReference type="PROSITE" id="PS51257">
    <property type="entry name" value="PROKAR_LIPOPROTEIN"/>
    <property type="match status" value="1"/>
</dbReference>
<dbReference type="EMBL" id="APLF01000001">
    <property type="protein sequence ID" value="EMY82724.1"/>
    <property type="molecule type" value="Genomic_DNA"/>
</dbReference>
<dbReference type="PANTHER" id="PTHR42852:SF13">
    <property type="entry name" value="PROTEIN DIPZ"/>
    <property type="match status" value="1"/>
</dbReference>
<dbReference type="CDD" id="cd02966">
    <property type="entry name" value="TlpA_like_family"/>
    <property type="match status" value="1"/>
</dbReference>
<dbReference type="SUPFAM" id="SSF52833">
    <property type="entry name" value="Thioredoxin-like"/>
    <property type="match status" value="1"/>
</dbReference>
<dbReference type="PANTHER" id="PTHR42852">
    <property type="entry name" value="THIOL:DISULFIDE INTERCHANGE PROTEIN DSBE"/>
    <property type="match status" value="1"/>
</dbReference>
<dbReference type="InterPro" id="IPR036249">
    <property type="entry name" value="Thioredoxin-like_sf"/>
</dbReference>
<dbReference type="PROSITE" id="PS51352">
    <property type="entry name" value="THIOREDOXIN_2"/>
    <property type="match status" value="1"/>
</dbReference>
<accession>N1X044</accession>
<proteinExistence type="predicted"/>
<dbReference type="RefSeq" id="WP_003435112.1">
    <property type="nucleotide sequence ID" value="NZ_APLF01000001.1"/>
</dbReference>
<dbReference type="Gene3D" id="3.40.30.10">
    <property type="entry name" value="Glutaredoxin"/>
    <property type="match status" value="1"/>
</dbReference>